<evidence type="ECO:0000256" key="2">
    <source>
        <dbReference type="ARBA" id="ARBA00022679"/>
    </source>
</evidence>
<dbReference type="CDD" id="cd04179">
    <property type="entry name" value="DPM_DPG-synthase_like"/>
    <property type="match status" value="1"/>
</dbReference>
<protein>
    <submittedName>
        <fullName evidence="3">Glycosyltransferase</fullName>
    </submittedName>
</protein>
<keyword evidence="2" id="KW-0808">Transferase</keyword>
<dbReference type="Proteomes" id="UP000835792">
    <property type="component" value="Unassembled WGS sequence"/>
</dbReference>
<accession>A0ABM8MHN6</accession>
<dbReference type="InterPro" id="IPR029044">
    <property type="entry name" value="Nucleotide-diphossugar_trans"/>
</dbReference>
<evidence type="ECO:0000256" key="1">
    <source>
        <dbReference type="ARBA" id="ARBA00022676"/>
    </source>
</evidence>
<dbReference type="Gene3D" id="3.90.550.10">
    <property type="entry name" value="Spore Coat Polysaccharide Biosynthesis Protein SpsA, Chain A"/>
    <property type="match status" value="1"/>
</dbReference>
<keyword evidence="1" id="KW-0328">Glycosyltransferase</keyword>
<dbReference type="PANTHER" id="PTHR43398:SF1">
    <property type="entry name" value="DOLICHOL-PHOSPHATE MANNOSYLTRANSFERASE SUBUNIT 1"/>
    <property type="match status" value="1"/>
</dbReference>
<reference evidence="3" key="1">
    <citation type="submission" date="2020-05" db="EMBL/GenBank/DDBJ databases">
        <authorList>
            <person name="Delgado-Blas J."/>
        </authorList>
    </citation>
    <scope>NUCLEOTIDE SEQUENCE</scope>
    <source>
        <strain evidence="3">BB1468</strain>
    </source>
</reference>
<dbReference type="PANTHER" id="PTHR43398">
    <property type="entry name" value="DOLICHOL-PHOSPHATE MANNOSYLTRANSFERASE SUBUNIT 1"/>
    <property type="match status" value="1"/>
</dbReference>
<comment type="caution">
    <text evidence="3">The sequence shown here is derived from an EMBL/GenBank/DDBJ whole genome shotgun (WGS) entry which is preliminary data.</text>
</comment>
<name>A0ABM8MHN6_9ENTR</name>
<proteinExistence type="predicted"/>
<dbReference type="InterPro" id="IPR039528">
    <property type="entry name" value="DPM1-like"/>
</dbReference>
<dbReference type="GeneID" id="83648340"/>
<dbReference type="RefSeq" id="WP_048213399.1">
    <property type="nucleotide sequence ID" value="NZ_CAHPRB010000005.1"/>
</dbReference>
<evidence type="ECO:0000313" key="3">
    <source>
        <dbReference type="EMBL" id="CAB5556940.1"/>
    </source>
</evidence>
<sequence>MEKNYTWEVPAYTETRVRPKQNDYCTLIFVINEGDKLIKQLARMNAARSCTDIIIADGGSTDGSTSTENLEKYGVTSLLVKTGAGKLGSQMRMGFAWALLEGYKGVIVVDGNNKDSVDDIPNFVRQLENGMDHIQGSRFIPGGKHVNTPMSRLIGLKVIHVPLMRFFSGFKYTDTTNGFRAYSAKFLSDENVAVFRNIFTGYELHYYLAIQAAKLGFKCIEIPVMRTYPKHGKTPTKISPIRGNLQVIARLLQVCLGKYDKK</sequence>
<evidence type="ECO:0000313" key="4">
    <source>
        <dbReference type="Proteomes" id="UP000835792"/>
    </source>
</evidence>
<dbReference type="EMBL" id="CAHPRB010000005">
    <property type="protein sequence ID" value="CAB5556940.1"/>
    <property type="molecule type" value="Genomic_DNA"/>
</dbReference>
<dbReference type="SUPFAM" id="SSF53448">
    <property type="entry name" value="Nucleotide-diphospho-sugar transferases"/>
    <property type="match status" value="1"/>
</dbReference>
<organism evidence="3 4">
    <name type="scientific">Citrobacter youngae</name>
    <dbReference type="NCBI Taxonomy" id="133448"/>
    <lineage>
        <taxon>Bacteria</taxon>
        <taxon>Pseudomonadati</taxon>
        <taxon>Pseudomonadota</taxon>
        <taxon>Gammaproteobacteria</taxon>
        <taxon>Enterobacterales</taxon>
        <taxon>Enterobacteriaceae</taxon>
        <taxon>Citrobacter</taxon>
        <taxon>Citrobacter freundii complex</taxon>
    </lineage>
</organism>
<gene>
    <name evidence="3" type="ORF">GHA_01754</name>
</gene>
<keyword evidence="4" id="KW-1185">Reference proteome</keyword>